<organism evidence="4 5">
    <name type="scientific">Calidithermus roseus</name>
    <dbReference type="NCBI Taxonomy" id="1644118"/>
    <lineage>
        <taxon>Bacteria</taxon>
        <taxon>Thermotogati</taxon>
        <taxon>Deinococcota</taxon>
        <taxon>Deinococci</taxon>
        <taxon>Thermales</taxon>
        <taxon>Thermaceae</taxon>
        <taxon>Calidithermus</taxon>
    </lineage>
</organism>
<accession>A0A399ESN3</accession>
<sequence length="208" mass="23400">MAEIREARMEDLEALSHIAYATGFFGESARRFFPDFTLFTDLWVRPYLSAVGYGNFLALQGGVPVGYILGTAHLRAYQRHMLGSVPWLLGRALQGRYPYLGSSLAYLLRMARYPTPHAPIDLYPAQLHINLLPQARGAGLGQALLNAHLEALRGRGVRGVQLSTTRENQAAMRLYERTGFRVYCEAKSPLWQPWLGREAVHVVMVKEI</sequence>
<protein>
    <submittedName>
        <fullName evidence="4">Putative acetyltransferase OgpAT</fullName>
        <ecNumber evidence="4">2.3.-.-</ecNumber>
    </submittedName>
</protein>
<dbReference type="InterPro" id="IPR000182">
    <property type="entry name" value="GNAT_dom"/>
</dbReference>
<dbReference type="Pfam" id="PF00583">
    <property type="entry name" value="Acetyltransf_1"/>
    <property type="match status" value="1"/>
</dbReference>
<dbReference type="RefSeq" id="WP_119276553.1">
    <property type="nucleotide sequence ID" value="NZ_QWLA01000017.1"/>
</dbReference>
<proteinExistence type="predicted"/>
<dbReference type="InterPro" id="IPR016181">
    <property type="entry name" value="Acyl_CoA_acyltransferase"/>
</dbReference>
<keyword evidence="5" id="KW-1185">Reference proteome</keyword>
<dbReference type="SUPFAM" id="SSF55729">
    <property type="entry name" value="Acyl-CoA N-acyltransferases (Nat)"/>
    <property type="match status" value="1"/>
</dbReference>
<evidence type="ECO:0000313" key="4">
    <source>
        <dbReference type="EMBL" id="RIH87677.1"/>
    </source>
</evidence>
<evidence type="ECO:0000256" key="2">
    <source>
        <dbReference type="ARBA" id="ARBA00023315"/>
    </source>
</evidence>
<comment type="caution">
    <text evidence="4">The sequence shown here is derived from an EMBL/GenBank/DDBJ whole genome shotgun (WGS) entry which is preliminary data.</text>
</comment>
<dbReference type="InterPro" id="IPR050680">
    <property type="entry name" value="YpeA/RimI_acetyltransf"/>
</dbReference>
<reference evidence="4 5" key="1">
    <citation type="submission" date="2018-08" db="EMBL/GenBank/DDBJ databases">
        <title>Meiothermus roseus NBRC 110900 genome sequencing project.</title>
        <authorList>
            <person name="Da Costa M.S."/>
            <person name="Albuquerque L."/>
            <person name="Raposo P."/>
            <person name="Froufe H.J.C."/>
            <person name="Barroso C.S."/>
            <person name="Egas C."/>
        </authorList>
    </citation>
    <scope>NUCLEOTIDE SEQUENCE [LARGE SCALE GENOMIC DNA]</scope>
    <source>
        <strain evidence="4 5">NBRC 110900</strain>
    </source>
</reference>
<dbReference type="GO" id="GO:0016747">
    <property type="term" value="F:acyltransferase activity, transferring groups other than amino-acyl groups"/>
    <property type="evidence" value="ECO:0007669"/>
    <property type="project" value="InterPro"/>
</dbReference>
<dbReference type="PANTHER" id="PTHR43420">
    <property type="entry name" value="ACETYLTRANSFERASE"/>
    <property type="match status" value="1"/>
</dbReference>
<evidence type="ECO:0000313" key="5">
    <source>
        <dbReference type="Proteomes" id="UP000265341"/>
    </source>
</evidence>
<dbReference type="OrthoDB" id="9797178at2"/>
<dbReference type="AlphaFoldDB" id="A0A399ESN3"/>
<keyword evidence="2 4" id="KW-0012">Acyltransferase</keyword>
<keyword evidence="1 4" id="KW-0808">Transferase</keyword>
<feature type="domain" description="N-acetyltransferase" evidence="3">
    <location>
        <begin position="2"/>
        <end position="208"/>
    </location>
</feature>
<gene>
    <name evidence="4" type="ORF">Mrose_01234</name>
</gene>
<dbReference type="EC" id="2.3.-.-" evidence="4"/>
<dbReference type="Gene3D" id="3.40.630.30">
    <property type="match status" value="1"/>
</dbReference>
<dbReference type="PROSITE" id="PS51186">
    <property type="entry name" value="GNAT"/>
    <property type="match status" value="1"/>
</dbReference>
<dbReference type="Proteomes" id="UP000265341">
    <property type="component" value="Unassembled WGS sequence"/>
</dbReference>
<name>A0A399ESN3_9DEIN</name>
<evidence type="ECO:0000259" key="3">
    <source>
        <dbReference type="PROSITE" id="PS51186"/>
    </source>
</evidence>
<dbReference type="EMBL" id="QWLA01000017">
    <property type="protein sequence ID" value="RIH87677.1"/>
    <property type="molecule type" value="Genomic_DNA"/>
</dbReference>
<evidence type="ECO:0000256" key="1">
    <source>
        <dbReference type="ARBA" id="ARBA00022679"/>
    </source>
</evidence>
<dbReference type="PANTHER" id="PTHR43420:SF12">
    <property type="entry name" value="N-ACETYLTRANSFERASE DOMAIN-CONTAINING PROTEIN"/>
    <property type="match status" value="1"/>
</dbReference>